<accession>A0A8J3EU30</accession>
<organism evidence="1 2">
    <name type="scientific">Gottfriedia solisilvae</name>
    <dbReference type="NCBI Taxonomy" id="1516104"/>
    <lineage>
        <taxon>Bacteria</taxon>
        <taxon>Bacillati</taxon>
        <taxon>Bacillota</taxon>
        <taxon>Bacilli</taxon>
        <taxon>Bacillales</taxon>
        <taxon>Bacillaceae</taxon>
        <taxon>Gottfriedia</taxon>
    </lineage>
</organism>
<dbReference type="SUPFAM" id="SSF46785">
    <property type="entry name" value="Winged helix' DNA-binding domain"/>
    <property type="match status" value="1"/>
</dbReference>
<dbReference type="RefSeq" id="WP_087998835.1">
    <property type="nucleotide sequence ID" value="NZ_BMHB01000001.1"/>
</dbReference>
<reference evidence="2" key="1">
    <citation type="journal article" date="2019" name="Int. J. Syst. Evol. Microbiol.">
        <title>The Global Catalogue of Microorganisms (GCM) 10K type strain sequencing project: providing services to taxonomists for standard genome sequencing and annotation.</title>
        <authorList>
            <consortium name="The Broad Institute Genomics Platform"/>
            <consortium name="The Broad Institute Genome Sequencing Center for Infectious Disease"/>
            <person name="Wu L."/>
            <person name="Ma J."/>
        </authorList>
    </citation>
    <scope>NUCLEOTIDE SEQUENCE [LARGE SCALE GENOMIC DNA]</scope>
    <source>
        <strain evidence="2">CGMCC 1.14993</strain>
    </source>
</reference>
<name>A0A8J3EU30_9BACI</name>
<comment type="caution">
    <text evidence="1">The sequence shown here is derived from an EMBL/GenBank/DDBJ whole genome shotgun (WGS) entry which is preliminary data.</text>
</comment>
<dbReference type="OrthoDB" id="2877439at2"/>
<dbReference type="InterPro" id="IPR036388">
    <property type="entry name" value="WH-like_DNA-bd_sf"/>
</dbReference>
<dbReference type="InterPro" id="IPR036390">
    <property type="entry name" value="WH_DNA-bd_sf"/>
</dbReference>
<dbReference type="AlphaFoldDB" id="A0A8J3EU30"/>
<gene>
    <name evidence="1" type="ORF">GCM10007380_05640</name>
</gene>
<dbReference type="Proteomes" id="UP000626244">
    <property type="component" value="Unassembled WGS sequence"/>
</dbReference>
<evidence type="ECO:0000313" key="2">
    <source>
        <dbReference type="Proteomes" id="UP000626244"/>
    </source>
</evidence>
<sequence length="90" mass="10110">MTTMISDAEMMLLAIFKELQEKEPNFEKGIHNEVGVAIEYVTPAIIDLEQEGYINGIIWVKSDVDQNEIPSFNNVAITPSGMIKVIELLK</sequence>
<protein>
    <recommendedName>
        <fullName evidence="3">YjcQ protein</fullName>
    </recommendedName>
</protein>
<proteinExistence type="predicted"/>
<dbReference type="EMBL" id="BMHB01000001">
    <property type="protein sequence ID" value="GGI11002.1"/>
    <property type="molecule type" value="Genomic_DNA"/>
</dbReference>
<keyword evidence="2" id="KW-1185">Reference proteome</keyword>
<evidence type="ECO:0008006" key="3">
    <source>
        <dbReference type="Google" id="ProtNLM"/>
    </source>
</evidence>
<evidence type="ECO:0000313" key="1">
    <source>
        <dbReference type="EMBL" id="GGI11002.1"/>
    </source>
</evidence>
<dbReference type="Gene3D" id="1.10.10.10">
    <property type="entry name" value="Winged helix-like DNA-binding domain superfamily/Winged helix DNA-binding domain"/>
    <property type="match status" value="1"/>
</dbReference>